<dbReference type="InterPro" id="IPR036249">
    <property type="entry name" value="Thioredoxin-like_sf"/>
</dbReference>
<gene>
    <name evidence="3" type="ORF">CCALI_02058</name>
</gene>
<feature type="transmembrane region" description="Helical" evidence="1">
    <location>
        <begin position="7"/>
        <end position="25"/>
    </location>
</feature>
<dbReference type="Proteomes" id="UP000014227">
    <property type="component" value="Chromosome I"/>
</dbReference>
<dbReference type="Pfam" id="PF13462">
    <property type="entry name" value="Thioredoxin_4"/>
    <property type="match status" value="1"/>
</dbReference>
<feature type="domain" description="Thioredoxin" evidence="2">
    <location>
        <begin position="30"/>
        <end position="193"/>
    </location>
</feature>
<dbReference type="InterPro" id="IPR012336">
    <property type="entry name" value="Thioredoxin-like_fold"/>
</dbReference>
<dbReference type="Gene3D" id="3.40.30.10">
    <property type="entry name" value="Glutaredoxin"/>
    <property type="match status" value="1"/>
</dbReference>
<name>S0EWU3_CHTCT</name>
<evidence type="ECO:0000256" key="1">
    <source>
        <dbReference type="SAM" id="Phobius"/>
    </source>
</evidence>
<evidence type="ECO:0000313" key="3">
    <source>
        <dbReference type="EMBL" id="CCW35865.1"/>
    </source>
</evidence>
<dbReference type="OrthoDB" id="117402at2"/>
<dbReference type="KEGG" id="ccz:CCALI_02058"/>
<dbReference type="STRING" id="454171.CP488_02032"/>
<dbReference type="SUPFAM" id="SSF52833">
    <property type="entry name" value="Thioredoxin-like"/>
    <property type="match status" value="1"/>
</dbReference>
<dbReference type="InParanoid" id="S0EWU3"/>
<dbReference type="FunCoup" id="S0EWU3">
    <property type="interactions" value="8"/>
</dbReference>
<protein>
    <submittedName>
        <fullName evidence="3">Protein-disulfide isomerase</fullName>
    </submittedName>
</protein>
<keyword evidence="4" id="KW-1185">Reference proteome</keyword>
<evidence type="ECO:0000259" key="2">
    <source>
        <dbReference type="PROSITE" id="PS51352"/>
    </source>
</evidence>
<dbReference type="EMBL" id="HF951689">
    <property type="protein sequence ID" value="CCW35865.1"/>
    <property type="molecule type" value="Genomic_DNA"/>
</dbReference>
<reference evidence="4" key="1">
    <citation type="submission" date="2013-03" db="EMBL/GenBank/DDBJ databases">
        <title>Genome sequence of Chthonomonas calidirosea, the first sequenced genome from the Armatimonadetes phylum (formally candidate division OP10).</title>
        <authorList>
            <person name="Lee K.C.Y."/>
            <person name="Morgan X.C."/>
            <person name="Dunfield P.F."/>
            <person name="Tamas I."/>
            <person name="Houghton K.M."/>
            <person name="Vyssotski M."/>
            <person name="Ryan J.L.J."/>
            <person name="Lagutin K."/>
            <person name="McDonald I.R."/>
            <person name="Stott M.B."/>
        </authorList>
    </citation>
    <scope>NUCLEOTIDE SEQUENCE [LARGE SCALE GENOMIC DNA]</scope>
    <source>
        <strain evidence="4">DSM 23976 / ICMP 18418 / T49</strain>
    </source>
</reference>
<dbReference type="PROSITE" id="PS51352">
    <property type="entry name" value="THIOREDOXIN_2"/>
    <property type="match status" value="1"/>
</dbReference>
<dbReference type="eggNOG" id="COG1651">
    <property type="taxonomic scope" value="Bacteria"/>
</dbReference>
<keyword evidence="1" id="KW-1133">Transmembrane helix</keyword>
<keyword evidence="1" id="KW-0812">Transmembrane</keyword>
<sequence length="193" mass="22005">MQKRDKILLSIGALECLLVLVWLHFKAQTAFPPPKPLPVSATDVFDPKAPVLGNPRAPFTLVEFGDYECPACRYMYAQVERLCRSHADRLRFQFRQFPLTEIHPLAYRAALVAETARLQGRFWQVHALLYQQPLEQTLAKLSQKIDPRAKKLLAEDIAATNRLKLNHTPTFLLCLPDGRVLSLTVPQQAETYL</sequence>
<dbReference type="AlphaFoldDB" id="S0EWU3"/>
<dbReference type="HOGENOM" id="CLU_1270422_0_0_0"/>
<accession>S0EWU3</accession>
<evidence type="ECO:0000313" key="4">
    <source>
        <dbReference type="Proteomes" id="UP000014227"/>
    </source>
</evidence>
<keyword evidence="3" id="KW-0413">Isomerase</keyword>
<dbReference type="InterPro" id="IPR013766">
    <property type="entry name" value="Thioredoxin_domain"/>
</dbReference>
<dbReference type="RefSeq" id="WP_016483389.1">
    <property type="nucleotide sequence ID" value="NC_021487.1"/>
</dbReference>
<dbReference type="GO" id="GO:0016853">
    <property type="term" value="F:isomerase activity"/>
    <property type="evidence" value="ECO:0007669"/>
    <property type="project" value="UniProtKB-KW"/>
</dbReference>
<organism evidence="3 4">
    <name type="scientific">Chthonomonas calidirosea (strain DSM 23976 / ICMP 18418 / T49)</name>
    <dbReference type="NCBI Taxonomy" id="1303518"/>
    <lineage>
        <taxon>Bacteria</taxon>
        <taxon>Bacillati</taxon>
        <taxon>Armatimonadota</taxon>
        <taxon>Chthonomonadia</taxon>
        <taxon>Chthonomonadales</taxon>
        <taxon>Chthonomonadaceae</taxon>
        <taxon>Chthonomonas</taxon>
    </lineage>
</organism>
<proteinExistence type="predicted"/>
<keyword evidence="1" id="KW-0472">Membrane</keyword>
<dbReference type="PATRIC" id="fig|1303518.3.peg.2125"/>